<sequence>MKTIFIRFILIINISLYISCDNTKINSGKTTLNNYKNNHSLDKKIAFIIQTKLSLPGNFDLDAPLNKTYGADDLDMVEVIMEIENEYEITIDDNQFFGEFDKTKKEMEIKDISTNQILEIVSDIIKKNKVLP</sequence>
<evidence type="ECO:0000259" key="1">
    <source>
        <dbReference type="PROSITE" id="PS50075"/>
    </source>
</evidence>
<dbReference type="InterPro" id="IPR009081">
    <property type="entry name" value="PP-bd_ACP"/>
</dbReference>
<evidence type="ECO:0000313" key="2">
    <source>
        <dbReference type="EMBL" id="WDE96331.1"/>
    </source>
</evidence>
<dbReference type="Pfam" id="PF00550">
    <property type="entry name" value="PP-binding"/>
    <property type="match status" value="1"/>
</dbReference>
<dbReference type="Gene3D" id="1.10.1200.10">
    <property type="entry name" value="ACP-like"/>
    <property type="match status" value="1"/>
</dbReference>
<accession>A0ABY7VR45</accession>
<dbReference type="EMBL" id="CP117811">
    <property type="protein sequence ID" value="WDE96331.1"/>
    <property type="molecule type" value="Genomic_DNA"/>
</dbReference>
<dbReference type="SUPFAM" id="SSF47336">
    <property type="entry name" value="ACP-like"/>
    <property type="match status" value="1"/>
</dbReference>
<name>A0ABY7VR45_9BACT</name>
<dbReference type="Proteomes" id="UP001214250">
    <property type="component" value="Chromosome 1"/>
</dbReference>
<dbReference type="PROSITE" id="PS50075">
    <property type="entry name" value="CARRIER"/>
    <property type="match status" value="1"/>
</dbReference>
<organism evidence="2 3">
    <name type="scientific">Lentisphaera profundi</name>
    <dbReference type="NCBI Taxonomy" id="1658616"/>
    <lineage>
        <taxon>Bacteria</taxon>
        <taxon>Pseudomonadati</taxon>
        <taxon>Lentisphaerota</taxon>
        <taxon>Lentisphaeria</taxon>
        <taxon>Lentisphaerales</taxon>
        <taxon>Lentisphaeraceae</taxon>
        <taxon>Lentisphaera</taxon>
    </lineage>
</organism>
<keyword evidence="3" id="KW-1185">Reference proteome</keyword>
<gene>
    <name evidence="2" type="ORF">PQO03_11485</name>
</gene>
<dbReference type="InterPro" id="IPR036736">
    <property type="entry name" value="ACP-like_sf"/>
</dbReference>
<dbReference type="RefSeq" id="WP_274150403.1">
    <property type="nucleotide sequence ID" value="NZ_CP117811.1"/>
</dbReference>
<reference evidence="2 3" key="1">
    <citation type="submission" date="2023-02" db="EMBL/GenBank/DDBJ databases">
        <title>Genome sequence of Lentisphaera profundi SAORIC-696.</title>
        <authorList>
            <person name="Kim e."/>
            <person name="Cho J.-C."/>
            <person name="Choi A."/>
            <person name="Kang I."/>
        </authorList>
    </citation>
    <scope>NUCLEOTIDE SEQUENCE [LARGE SCALE GENOMIC DNA]</scope>
    <source>
        <strain evidence="2 3">SAORIC-696</strain>
    </source>
</reference>
<protein>
    <submittedName>
        <fullName evidence="2">Phosphopantetheine-binding protein</fullName>
    </submittedName>
</protein>
<proteinExistence type="predicted"/>
<evidence type="ECO:0000313" key="3">
    <source>
        <dbReference type="Proteomes" id="UP001214250"/>
    </source>
</evidence>
<feature type="domain" description="Carrier" evidence="1">
    <location>
        <begin position="36"/>
        <end position="116"/>
    </location>
</feature>